<gene>
    <name evidence="4" type="ORF">KV396_07945</name>
</gene>
<reference evidence="4 5" key="1">
    <citation type="submission" date="2021-06" db="EMBL/GenBank/DDBJ databases">
        <title>Genome-based taxonomic framework of Microbacterium strains isolated from marine environment, the description of four new species and reclassification of four preexisting species.</title>
        <authorList>
            <person name="Lee S.D."/>
            <person name="Kim S.-M."/>
            <person name="Byeon Y.-S."/>
            <person name="Yang H.L."/>
            <person name="Kim I.S."/>
        </authorList>
    </citation>
    <scope>NUCLEOTIDE SEQUENCE [LARGE SCALE GENOMIC DNA]</scope>
    <source>
        <strain evidence="4 5">SSW1-36</strain>
    </source>
</reference>
<keyword evidence="5" id="KW-1185">Reference proteome</keyword>
<feature type="domain" description="N-acetyltransferase" evidence="3">
    <location>
        <begin position="9"/>
        <end position="168"/>
    </location>
</feature>
<dbReference type="EMBL" id="CP078077">
    <property type="protein sequence ID" value="UPL14408.1"/>
    <property type="molecule type" value="Genomic_DNA"/>
</dbReference>
<dbReference type="InterPro" id="IPR050832">
    <property type="entry name" value="Bact_Acetyltransf"/>
</dbReference>
<organism evidence="4 5">
    <name type="scientific">Microbacterium galbinum</name>
    <dbReference type="NCBI Taxonomy" id="2851646"/>
    <lineage>
        <taxon>Bacteria</taxon>
        <taxon>Bacillati</taxon>
        <taxon>Actinomycetota</taxon>
        <taxon>Actinomycetes</taxon>
        <taxon>Micrococcales</taxon>
        <taxon>Microbacteriaceae</taxon>
        <taxon>Microbacterium</taxon>
    </lineage>
</organism>
<evidence type="ECO:0000256" key="2">
    <source>
        <dbReference type="ARBA" id="ARBA00023315"/>
    </source>
</evidence>
<proteinExistence type="predicted"/>
<dbReference type="PANTHER" id="PTHR43877">
    <property type="entry name" value="AMINOALKYLPHOSPHONATE N-ACETYLTRANSFERASE-RELATED-RELATED"/>
    <property type="match status" value="1"/>
</dbReference>
<dbReference type="PANTHER" id="PTHR43877:SF2">
    <property type="entry name" value="AMINOALKYLPHOSPHONATE N-ACETYLTRANSFERASE-RELATED"/>
    <property type="match status" value="1"/>
</dbReference>
<dbReference type="SUPFAM" id="SSF55729">
    <property type="entry name" value="Acyl-CoA N-acyltransferases (Nat)"/>
    <property type="match status" value="1"/>
</dbReference>
<evidence type="ECO:0000259" key="3">
    <source>
        <dbReference type="PROSITE" id="PS51186"/>
    </source>
</evidence>
<accession>A0ABY4IS80</accession>
<dbReference type="CDD" id="cd04301">
    <property type="entry name" value="NAT_SF"/>
    <property type="match status" value="1"/>
</dbReference>
<dbReference type="Pfam" id="PF00583">
    <property type="entry name" value="Acetyltransf_1"/>
    <property type="match status" value="1"/>
</dbReference>
<dbReference type="PROSITE" id="PS51186">
    <property type="entry name" value="GNAT"/>
    <property type="match status" value="1"/>
</dbReference>
<dbReference type="InterPro" id="IPR000182">
    <property type="entry name" value="GNAT_dom"/>
</dbReference>
<dbReference type="Proteomes" id="UP000831963">
    <property type="component" value="Chromosome"/>
</dbReference>
<protein>
    <submittedName>
        <fullName evidence="4">GNAT family N-acetyltransferase</fullName>
    </submittedName>
</protein>
<evidence type="ECO:0000313" key="4">
    <source>
        <dbReference type="EMBL" id="UPL14408.1"/>
    </source>
</evidence>
<dbReference type="Gene3D" id="3.40.630.30">
    <property type="match status" value="1"/>
</dbReference>
<keyword evidence="1" id="KW-0808">Transferase</keyword>
<evidence type="ECO:0000313" key="5">
    <source>
        <dbReference type="Proteomes" id="UP000831963"/>
    </source>
</evidence>
<dbReference type="RefSeq" id="WP_247623755.1">
    <property type="nucleotide sequence ID" value="NZ_CP078077.1"/>
</dbReference>
<sequence length="168" mass="18528">MTSPASDGIEVRRVTADEWMLWRAARLEALRESPAAFGSQLTDWIEAPESRWRERLSVPGAHDLLAVDGEHVVGMITGMPVADDPSRTELISMWVAPSARGTGLAADLIDRIVDWATEAGASVLDLSVMPDNPSAHRAYERAGFTPLDEPGDLLPDGRREIRMRRTLR</sequence>
<keyword evidence="2" id="KW-0012">Acyltransferase</keyword>
<evidence type="ECO:0000256" key="1">
    <source>
        <dbReference type="ARBA" id="ARBA00022679"/>
    </source>
</evidence>
<name>A0ABY4IS80_9MICO</name>
<dbReference type="InterPro" id="IPR016181">
    <property type="entry name" value="Acyl_CoA_acyltransferase"/>
</dbReference>